<evidence type="ECO:0000256" key="6">
    <source>
        <dbReference type="HAMAP-Rule" id="MF_00020"/>
    </source>
</evidence>
<dbReference type="UniPathway" id="UPA00340">
    <property type="reaction ID" value="UER00458"/>
</dbReference>
<dbReference type="GO" id="GO:0000287">
    <property type="term" value="F:magnesium ion binding"/>
    <property type="evidence" value="ECO:0007669"/>
    <property type="project" value="UniProtKB-UniRule"/>
</dbReference>
<comment type="function">
    <text evidence="6">Catalyzes the formation of acetyl phosphate from acetate and ATP. Can also catalyze the reverse reaction.</text>
</comment>
<organism evidence="8 9">
    <name type="scientific">Trujillonella endophytica</name>
    <dbReference type="NCBI Taxonomy" id="673521"/>
    <lineage>
        <taxon>Bacteria</taxon>
        <taxon>Bacillati</taxon>
        <taxon>Actinomycetota</taxon>
        <taxon>Actinomycetes</taxon>
        <taxon>Geodermatophilales</taxon>
        <taxon>Geodermatophilaceae</taxon>
        <taxon>Trujillonella</taxon>
    </lineage>
</organism>
<keyword evidence="9" id="KW-1185">Reference proteome</keyword>
<feature type="binding site" evidence="6">
    <location>
        <begin position="175"/>
        <end position="179"/>
    </location>
    <ligand>
        <name>ATP</name>
        <dbReference type="ChEBI" id="CHEBI:30616"/>
    </ligand>
</feature>
<keyword evidence="2 6" id="KW-0808">Transferase</keyword>
<comment type="subunit">
    <text evidence="6">Homodimer.</text>
</comment>
<feature type="site" description="Transition state stabilizer" evidence="6">
    <location>
        <position position="208"/>
    </location>
</feature>
<dbReference type="PANTHER" id="PTHR21060:SF15">
    <property type="entry name" value="ACETATE KINASE-RELATED"/>
    <property type="match status" value="1"/>
</dbReference>
<dbReference type="GO" id="GO:0006083">
    <property type="term" value="P:acetate metabolic process"/>
    <property type="evidence" value="ECO:0007669"/>
    <property type="project" value="TreeGrafter"/>
</dbReference>
<name>A0A1H8SX13_9ACTN</name>
<dbReference type="STRING" id="673521.SAMN05660991_01902"/>
<dbReference type="Gene3D" id="3.30.420.40">
    <property type="match status" value="2"/>
</dbReference>
<dbReference type="InterPro" id="IPR023865">
    <property type="entry name" value="Aliphatic_acid_kinase_CS"/>
</dbReference>
<feature type="binding site" evidence="6">
    <location>
        <position position="351"/>
    </location>
    <ligand>
        <name>Mg(2+)</name>
        <dbReference type="ChEBI" id="CHEBI:18420"/>
    </ligand>
</feature>
<dbReference type="EMBL" id="FOEE01000005">
    <property type="protein sequence ID" value="SEO83300.1"/>
    <property type="molecule type" value="Genomic_DNA"/>
</dbReference>
<evidence type="ECO:0000256" key="2">
    <source>
        <dbReference type="ARBA" id="ARBA00022679"/>
    </source>
</evidence>
<dbReference type="PROSITE" id="PS01075">
    <property type="entry name" value="ACETATE_KINASE_1"/>
    <property type="match status" value="1"/>
</dbReference>
<keyword evidence="6" id="KW-0479">Metal-binding</keyword>
<feature type="site" description="Transition state stabilizer" evidence="6">
    <location>
        <position position="147"/>
    </location>
</feature>
<evidence type="ECO:0000313" key="8">
    <source>
        <dbReference type="EMBL" id="SEO83300.1"/>
    </source>
</evidence>
<accession>A0A1H8SX13</accession>
<dbReference type="GO" id="GO:0005737">
    <property type="term" value="C:cytoplasm"/>
    <property type="evidence" value="ECO:0007669"/>
    <property type="project" value="UniProtKB-SubCell"/>
</dbReference>
<dbReference type="SUPFAM" id="SSF53067">
    <property type="entry name" value="Actin-like ATPase domain"/>
    <property type="match status" value="2"/>
</dbReference>
<dbReference type="Proteomes" id="UP000198960">
    <property type="component" value="Unassembled WGS sequence"/>
</dbReference>
<dbReference type="PRINTS" id="PR00471">
    <property type="entry name" value="ACETATEKNASE"/>
</dbReference>
<evidence type="ECO:0000256" key="1">
    <source>
        <dbReference type="ARBA" id="ARBA00008748"/>
    </source>
</evidence>
<dbReference type="OrthoDB" id="9802453at2"/>
<dbReference type="NCBIfam" id="TIGR00016">
    <property type="entry name" value="ackA"/>
    <property type="match status" value="1"/>
</dbReference>
<feature type="binding site" evidence="6">
    <location>
        <begin position="250"/>
        <end position="252"/>
    </location>
    <ligand>
        <name>ATP</name>
        <dbReference type="ChEBI" id="CHEBI:30616"/>
    </ligand>
</feature>
<feature type="binding site" evidence="6">
    <location>
        <position position="14"/>
    </location>
    <ligand>
        <name>ATP</name>
        <dbReference type="ChEBI" id="CHEBI:30616"/>
    </ligand>
</feature>
<comment type="catalytic activity">
    <reaction evidence="6">
        <text>acetate + ATP = acetyl phosphate + ADP</text>
        <dbReference type="Rhea" id="RHEA:11352"/>
        <dbReference type="ChEBI" id="CHEBI:22191"/>
        <dbReference type="ChEBI" id="CHEBI:30089"/>
        <dbReference type="ChEBI" id="CHEBI:30616"/>
        <dbReference type="ChEBI" id="CHEBI:456216"/>
        <dbReference type="EC" id="2.7.2.1"/>
    </reaction>
</comment>
<dbReference type="InterPro" id="IPR004372">
    <property type="entry name" value="Ac/propionate_kinase"/>
</dbReference>
<feature type="active site" description="Proton donor/acceptor" evidence="6">
    <location>
        <position position="115"/>
    </location>
</feature>
<sequence>MRVLVVNAGSSSLKLTRLDAAGAVTAATTVERWQGTGHLEPLAEFLAGCGPVDAVGHRVVHGGSRHTGPTVVDTLLPVYLSSISHLAPIHNPRAVAGIEATGELLGDVPAVACFDTTFHTTLPPAARTYALPREWNARWDLRRYGFHGLSHAHAARRGAELVGRPLDDLRIVSCHLGAGASLAAVLGGVSVDTTMGFTPLAGLVMNTRPGTLDPGLLLWPLAHGRVPEPELADVLDHHSGLKGLSGTSGDLRDVLAGRAAGDPDCALAFDVYVHRLVREIAGMTAATGGLDLLVMTGGVGEHAWQVREAAGDALAHLGVALDPGRNRAADADADVGAAGAAVRTVVVTAREDLEIRRQVLELLAPGGRPDRPR</sequence>
<dbReference type="HAMAP" id="MF_00020">
    <property type="entry name" value="Acetate_kinase"/>
    <property type="match status" value="1"/>
</dbReference>
<feature type="binding site" evidence="6">
    <location>
        <begin position="298"/>
        <end position="302"/>
    </location>
    <ligand>
        <name>ATP</name>
        <dbReference type="ChEBI" id="CHEBI:30616"/>
    </ligand>
</feature>
<dbReference type="PROSITE" id="PS01076">
    <property type="entry name" value="ACETATE_KINASE_2"/>
    <property type="match status" value="1"/>
</dbReference>
<dbReference type="Pfam" id="PF00871">
    <property type="entry name" value="Acetate_kinase"/>
    <property type="match status" value="1"/>
</dbReference>
<keyword evidence="6" id="KW-0460">Magnesium</keyword>
<dbReference type="AlphaFoldDB" id="A0A1H8SX13"/>
<dbReference type="GO" id="GO:0008776">
    <property type="term" value="F:acetate kinase activity"/>
    <property type="evidence" value="ECO:0007669"/>
    <property type="project" value="UniProtKB-UniRule"/>
</dbReference>
<evidence type="ECO:0000256" key="5">
    <source>
        <dbReference type="ARBA" id="ARBA00022840"/>
    </source>
</evidence>
<proteinExistence type="inferred from homology"/>
<dbReference type="GO" id="GO:0006085">
    <property type="term" value="P:acetyl-CoA biosynthetic process"/>
    <property type="evidence" value="ECO:0007669"/>
    <property type="project" value="UniProtKB-UniRule"/>
</dbReference>
<gene>
    <name evidence="6" type="primary">ackA</name>
    <name evidence="8" type="ORF">SAMN05660991_01902</name>
</gene>
<evidence type="ECO:0000256" key="4">
    <source>
        <dbReference type="ARBA" id="ARBA00022777"/>
    </source>
</evidence>
<evidence type="ECO:0000256" key="7">
    <source>
        <dbReference type="RuleBase" id="RU003835"/>
    </source>
</evidence>
<dbReference type="GO" id="GO:0005524">
    <property type="term" value="F:ATP binding"/>
    <property type="evidence" value="ECO:0007669"/>
    <property type="project" value="UniProtKB-KW"/>
</dbReference>
<dbReference type="InterPro" id="IPR043129">
    <property type="entry name" value="ATPase_NBD"/>
</dbReference>
<comment type="similarity">
    <text evidence="1 6 7">Belongs to the acetokinase family.</text>
</comment>
<protein>
    <recommendedName>
        <fullName evidence="6">Acetate kinase</fullName>
        <ecNumber evidence="6">2.7.2.1</ecNumber>
    </recommendedName>
    <alternativeName>
        <fullName evidence="6">Acetokinase</fullName>
    </alternativeName>
</protein>
<feature type="binding site" evidence="6">
    <location>
        <position position="58"/>
    </location>
    <ligand>
        <name>substrate</name>
    </ligand>
</feature>
<dbReference type="PIRSF" id="PIRSF000722">
    <property type="entry name" value="Acetate_prop_kin"/>
    <property type="match status" value="1"/>
</dbReference>
<feature type="binding site" evidence="6">
    <location>
        <position position="7"/>
    </location>
    <ligand>
        <name>Mg(2+)</name>
        <dbReference type="ChEBI" id="CHEBI:18420"/>
    </ligand>
</feature>
<comment type="pathway">
    <text evidence="6">Metabolic intermediate biosynthesis; acetyl-CoA biosynthesis; acetyl-CoA from acetate: step 1/2.</text>
</comment>
<comment type="subcellular location">
    <subcellularLocation>
        <location evidence="6">Cytoplasm</location>
    </subcellularLocation>
</comment>
<dbReference type="PANTHER" id="PTHR21060">
    <property type="entry name" value="ACETATE KINASE"/>
    <property type="match status" value="1"/>
</dbReference>
<dbReference type="InterPro" id="IPR000890">
    <property type="entry name" value="Aliphatic_acid_kin_short-chain"/>
</dbReference>
<keyword evidence="6" id="KW-0963">Cytoplasm</keyword>
<dbReference type="EC" id="2.7.2.1" evidence="6"/>
<reference evidence="9" key="1">
    <citation type="submission" date="2016-10" db="EMBL/GenBank/DDBJ databases">
        <authorList>
            <person name="Varghese N."/>
            <person name="Submissions S."/>
        </authorList>
    </citation>
    <scope>NUCLEOTIDE SEQUENCE [LARGE SCALE GENOMIC DNA]</scope>
    <source>
        <strain evidence="9">DSM 45413</strain>
    </source>
</reference>
<evidence type="ECO:0000313" key="9">
    <source>
        <dbReference type="Proteomes" id="UP000198960"/>
    </source>
</evidence>
<keyword evidence="3 6" id="KW-0547">Nucleotide-binding</keyword>
<dbReference type="RefSeq" id="WP_091942866.1">
    <property type="nucleotide sequence ID" value="NZ_FOEE01000005.1"/>
</dbReference>
<evidence type="ECO:0000256" key="3">
    <source>
        <dbReference type="ARBA" id="ARBA00022741"/>
    </source>
</evidence>
<keyword evidence="5 6" id="KW-0067">ATP-binding</keyword>
<keyword evidence="4 6" id="KW-0418">Kinase</keyword>
<comment type="cofactor">
    <cofactor evidence="6">
        <name>Mg(2+)</name>
        <dbReference type="ChEBI" id="CHEBI:18420"/>
    </cofactor>
    <cofactor evidence="6">
        <name>Mn(2+)</name>
        <dbReference type="ChEBI" id="CHEBI:29035"/>
    </cofactor>
    <text evidence="6">Mg(2+). Can also accept Mn(2+).</text>
</comment>